<keyword evidence="1" id="KW-0167">Capsid protein</keyword>
<keyword evidence="2" id="KW-1185">Reference proteome</keyword>
<accession>A0ABU9VI76</accession>
<dbReference type="RefSeq" id="WP_343130450.1">
    <property type="nucleotide sequence ID" value="NZ_JBCITK010000001.1"/>
</dbReference>
<dbReference type="Pfam" id="PF11122">
    <property type="entry name" value="Spore-coat_CotD"/>
    <property type="match status" value="1"/>
</dbReference>
<gene>
    <name evidence="1" type="ORF">MKY91_10330</name>
</gene>
<keyword evidence="1" id="KW-0946">Virion</keyword>
<comment type="caution">
    <text evidence="1">The sequence shown here is derived from an EMBL/GenBank/DDBJ whole genome shotgun (WGS) entry which is preliminary data.</text>
</comment>
<name>A0ABU9VI76_9BACI</name>
<sequence length="162" mass="17842">MYGKKKHCKPCQSFKPCPTLPAFTQKPTTTQMMPAIVHPTKHSVVEKTCEYIVPEVHPTHTDYVTNHVYKHVHSCPHTEANHQNVSNQQFMGNNPVMGAQNNMPVMGAQSNMPVMGAQSNMPVMGAQSNMPVMGAQSNMPVMGAQNNMPNWPVMGAQSGKKR</sequence>
<proteinExistence type="predicted"/>
<reference evidence="1 2" key="1">
    <citation type="submission" date="2024-03" db="EMBL/GenBank/DDBJ databases">
        <title>Bacilli Hybrid Assemblies.</title>
        <authorList>
            <person name="Kovac J."/>
        </authorList>
    </citation>
    <scope>NUCLEOTIDE SEQUENCE [LARGE SCALE GENOMIC DNA]</scope>
    <source>
        <strain evidence="1 2">FSL R7-0666</strain>
    </source>
</reference>
<protein>
    <submittedName>
        <fullName evidence="1">Spore coat protein</fullName>
    </submittedName>
</protein>
<evidence type="ECO:0000313" key="1">
    <source>
        <dbReference type="EMBL" id="MEN0643543.1"/>
    </source>
</evidence>
<dbReference type="Proteomes" id="UP001418796">
    <property type="component" value="Unassembled WGS sequence"/>
</dbReference>
<dbReference type="InterPro" id="IPR020108">
    <property type="entry name" value="Spore_coat_CotD"/>
</dbReference>
<dbReference type="EMBL" id="JBCITK010000001">
    <property type="protein sequence ID" value="MEN0643543.1"/>
    <property type="molecule type" value="Genomic_DNA"/>
</dbReference>
<evidence type="ECO:0000313" key="2">
    <source>
        <dbReference type="Proteomes" id="UP001418796"/>
    </source>
</evidence>
<organism evidence="1 2">
    <name type="scientific">Alkalicoccobacillus gibsonii</name>
    <dbReference type="NCBI Taxonomy" id="79881"/>
    <lineage>
        <taxon>Bacteria</taxon>
        <taxon>Bacillati</taxon>
        <taxon>Bacillota</taxon>
        <taxon>Bacilli</taxon>
        <taxon>Bacillales</taxon>
        <taxon>Bacillaceae</taxon>
        <taxon>Alkalicoccobacillus</taxon>
    </lineage>
</organism>